<evidence type="ECO:0000313" key="5">
    <source>
        <dbReference type="Proteomes" id="UP001189619"/>
    </source>
</evidence>
<reference evidence="4" key="1">
    <citation type="submission" date="2023-07" db="EMBL/GenBank/DDBJ databases">
        <authorList>
            <person name="Ivanov I."/>
            <person name="Teneva D."/>
            <person name="Stoikov I."/>
        </authorList>
    </citation>
    <scope>NUCLEOTIDE SEQUENCE</scope>
    <source>
        <strain evidence="4">4475</strain>
    </source>
</reference>
<keyword evidence="1" id="KW-0175">Coiled coil</keyword>
<name>A0AA48M9G2_9BACL</name>
<evidence type="ECO:0000256" key="2">
    <source>
        <dbReference type="SAM" id="SignalP"/>
    </source>
</evidence>
<dbReference type="AlphaFoldDB" id="A0AA48M9G2"/>
<feature type="chain" id="PRO_5041352954" evidence="2">
    <location>
        <begin position="38"/>
        <end position="252"/>
    </location>
</feature>
<organism evidence="4 5">
    <name type="scientific">Brevibacillus aydinogluensis</name>
    <dbReference type="NCBI Taxonomy" id="927786"/>
    <lineage>
        <taxon>Bacteria</taxon>
        <taxon>Bacillati</taxon>
        <taxon>Bacillota</taxon>
        <taxon>Bacilli</taxon>
        <taxon>Bacillales</taxon>
        <taxon>Paenibacillaceae</taxon>
        <taxon>Brevibacillus</taxon>
    </lineage>
</organism>
<dbReference type="KEGG" id="bayd:BSPP4475_04000"/>
<dbReference type="Gene3D" id="3.30.457.10">
    <property type="entry name" value="Copper amine oxidase-like, N-terminal domain"/>
    <property type="match status" value="1"/>
</dbReference>
<feature type="domain" description="Copper amine oxidase-like N-terminal" evidence="3">
    <location>
        <begin position="41"/>
        <end position="99"/>
    </location>
</feature>
<evidence type="ECO:0000313" key="4">
    <source>
        <dbReference type="EMBL" id="CAJ1001487.1"/>
    </source>
</evidence>
<keyword evidence="2" id="KW-0732">Signal</keyword>
<gene>
    <name evidence="4" type="ORF">BSPP4475_04000</name>
</gene>
<dbReference type="SUPFAM" id="SSF55383">
    <property type="entry name" value="Copper amine oxidase, domain N"/>
    <property type="match status" value="1"/>
</dbReference>
<evidence type="ECO:0000259" key="3">
    <source>
        <dbReference type="Pfam" id="PF07833"/>
    </source>
</evidence>
<proteinExistence type="predicted"/>
<keyword evidence="5" id="KW-1185">Reference proteome</keyword>
<accession>A0AA48M9G2</accession>
<dbReference type="InterPro" id="IPR036582">
    <property type="entry name" value="Mao_N_sf"/>
</dbReference>
<sequence>MVLKNTKGKRAGMWKKSSAVVLSSVLLAGVLASSSDAAVATKNVQVKYNNVKVTYNGQLVPTDIEPFLINGTTYIPLRMMAGVFNKNVAWDGNTYTVSVTDKEDPRIATLQAEIALKDARIAELEKKLKDAEDKLAKAEDDDVDDRIEELEDDLNYDYGDYEDLEWSIYLSGDEDEIEVEIEVDLDEYQDEYDDLSTRDIERLVENICNDIWDEFEDADIDGVIIDIADDDELHDFYGDADSGDIELDGKEI</sequence>
<dbReference type="Pfam" id="PF07833">
    <property type="entry name" value="Cu_amine_oxidN1"/>
    <property type="match status" value="1"/>
</dbReference>
<dbReference type="Proteomes" id="UP001189619">
    <property type="component" value="Chromosome"/>
</dbReference>
<dbReference type="InterPro" id="IPR012854">
    <property type="entry name" value="Cu_amine_oxidase-like_N"/>
</dbReference>
<evidence type="ECO:0000256" key="1">
    <source>
        <dbReference type="SAM" id="Coils"/>
    </source>
</evidence>
<feature type="coiled-coil region" evidence="1">
    <location>
        <begin position="107"/>
        <end position="141"/>
    </location>
</feature>
<protein>
    <submittedName>
        <fullName evidence="4">Cu-amine-oxidN1 domain-containing protein</fullName>
    </submittedName>
</protein>
<dbReference type="EMBL" id="OY569118">
    <property type="protein sequence ID" value="CAJ1001487.1"/>
    <property type="molecule type" value="Genomic_DNA"/>
</dbReference>
<feature type="signal peptide" evidence="2">
    <location>
        <begin position="1"/>
        <end position="37"/>
    </location>
</feature>